<keyword evidence="4" id="KW-1185">Reference proteome</keyword>
<dbReference type="RefSeq" id="WP_270043940.1">
    <property type="nucleotide sequence ID" value="NZ_JAPDOD010000036.1"/>
</dbReference>
<dbReference type="InterPro" id="IPR044016">
    <property type="entry name" value="Big_13"/>
</dbReference>
<dbReference type="AlphaFoldDB" id="A0A9X3N092"/>
<name>A0A9X3N092_9ACTN</name>
<dbReference type="EMBL" id="JAPDOD010000036">
    <property type="protein sequence ID" value="MDA0164688.1"/>
    <property type="molecule type" value="Genomic_DNA"/>
</dbReference>
<dbReference type="Pfam" id="PF19077">
    <property type="entry name" value="Big_13"/>
    <property type="match status" value="1"/>
</dbReference>
<sequence>MSVRTVALLGLAMLVTAAPAQAATFTVTTTADTPGAAGCTATLCTVRTAIAAAAANGNTADDVIVLAAGSTYAVTAASGALTVPNGATRITIQGAGANSTAIQSPGTIRALVIGSSAGVTVTGVTLRGGTITSGQGGNVLVSSQATATFNRVRVTGGSAPQGGGIGVLGAGSLTIQSSLIDANTATGTALTAAGGGIYVQGQTTATPITIQDSTIASNSARNGGGIAIENNTGQAPVLRGVTLARNNARAGTPSGGAGGISSAATNARFQGSIVAGNTSTFNFGPGPQDLPSNCALASAATDDGGNVTPDSADQCGLGGVHTDPQLAAALDTSQPPALTIPSNSSAVDVAACTPRTVDQRGVTRPQGTACDAGAYEVDQAPTVTITSGPTGTVASATASFGFSTTEPGVSLQCRMTGPGQSGAFAACTSPTAQSYSGLGSGAYTFSVRALDGTFTNPPIASRSFTVDVTAPDTTLIPIASPTNDTTPTFSFSSEAGATFQCRVDTAAFATCTSPRTVPALSQGTHTFQVRAVDALGNADASPASQTFVVDTTAPNTTITGNPPATTGDNTPTFTFTATETGAFECAVDDDALTVCTSPFTTAPLERGLHTFTVRAVDTAGNADASPATVSFFMDATPPETTLAGDGPFEFTSPVTGATFECSLDDAAFAPCASPVAFDGLAVGEHTFTVRAVDAFGNVDATPERRTFTVLPPVVLPAATATPSPTATPAPSPVAGKSVGAKPVGGTVLVKLKGAKTFEPLSPSVIANGAEVDARKGIVEITRSDGGVAKFYDGIFKLSQSGGITTLTLSEKLTGCPKAKQSSPARAAAAKPKTRKLWGDGKGKFRTKGQYSAATVRGTKWLVQDTCTTTLTRVVRGVVAVEDFAKRKTILLKQGKRYTARPKR</sequence>
<evidence type="ECO:0000313" key="4">
    <source>
        <dbReference type="Proteomes" id="UP001149140"/>
    </source>
</evidence>
<evidence type="ECO:0000313" key="3">
    <source>
        <dbReference type="EMBL" id="MDA0164688.1"/>
    </source>
</evidence>
<dbReference type="InterPro" id="IPR011050">
    <property type="entry name" value="Pectin_lyase_fold/virulence"/>
</dbReference>
<feature type="domain" description="Bacterial Ig-like" evidence="2">
    <location>
        <begin position="481"/>
        <end position="551"/>
    </location>
</feature>
<keyword evidence="1" id="KW-0732">Signal</keyword>
<feature type="chain" id="PRO_5040774500" evidence="1">
    <location>
        <begin position="23"/>
        <end position="903"/>
    </location>
</feature>
<dbReference type="SMART" id="SM00710">
    <property type="entry name" value="PbH1"/>
    <property type="match status" value="5"/>
</dbReference>
<proteinExistence type="predicted"/>
<protein>
    <submittedName>
        <fullName evidence="3">Ig-like domain-containing protein</fullName>
    </submittedName>
</protein>
<comment type="caution">
    <text evidence="3">The sequence shown here is derived from an EMBL/GenBank/DDBJ whole genome shotgun (WGS) entry which is preliminary data.</text>
</comment>
<accession>A0A9X3N092</accession>
<gene>
    <name evidence="3" type="ORF">OM076_30755</name>
</gene>
<evidence type="ECO:0000259" key="2">
    <source>
        <dbReference type="Pfam" id="PF19077"/>
    </source>
</evidence>
<dbReference type="PANTHER" id="PTHR34677:SF3">
    <property type="entry name" value="BACTERIAL IG-LIKE DOMAIN-CONTAINING PROTEIN"/>
    <property type="match status" value="1"/>
</dbReference>
<dbReference type="InterPro" id="IPR013783">
    <property type="entry name" value="Ig-like_fold"/>
</dbReference>
<dbReference type="PANTHER" id="PTHR34677">
    <property type="match status" value="1"/>
</dbReference>
<dbReference type="Gene3D" id="2.60.40.10">
    <property type="entry name" value="Immunoglobulins"/>
    <property type="match status" value="2"/>
</dbReference>
<dbReference type="GO" id="GO:0005975">
    <property type="term" value="P:carbohydrate metabolic process"/>
    <property type="evidence" value="ECO:0007669"/>
    <property type="project" value="UniProtKB-ARBA"/>
</dbReference>
<reference evidence="3" key="1">
    <citation type="submission" date="2022-10" db="EMBL/GenBank/DDBJ databases">
        <title>The WGS of Solirubrobacter ginsenosidimutans DSM 21036.</title>
        <authorList>
            <person name="Jiang Z."/>
        </authorList>
    </citation>
    <scope>NUCLEOTIDE SEQUENCE</scope>
    <source>
        <strain evidence="3">DSM 21036</strain>
    </source>
</reference>
<feature type="signal peptide" evidence="1">
    <location>
        <begin position="1"/>
        <end position="22"/>
    </location>
</feature>
<evidence type="ECO:0000256" key="1">
    <source>
        <dbReference type="SAM" id="SignalP"/>
    </source>
</evidence>
<dbReference type="InterPro" id="IPR006626">
    <property type="entry name" value="PbH1"/>
</dbReference>
<dbReference type="Proteomes" id="UP001149140">
    <property type="component" value="Unassembled WGS sequence"/>
</dbReference>
<dbReference type="InterPro" id="IPR059226">
    <property type="entry name" value="Choice_anch_Q_dom"/>
</dbReference>
<dbReference type="NCBIfam" id="NF041518">
    <property type="entry name" value="choice_anch_Q"/>
    <property type="match status" value="1"/>
</dbReference>
<organism evidence="3 4">
    <name type="scientific">Solirubrobacter ginsenosidimutans</name>
    <dbReference type="NCBI Taxonomy" id="490573"/>
    <lineage>
        <taxon>Bacteria</taxon>
        <taxon>Bacillati</taxon>
        <taxon>Actinomycetota</taxon>
        <taxon>Thermoleophilia</taxon>
        <taxon>Solirubrobacterales</taxon>
        <taxon>Solirubrobacteraceae</taxon>
        <taxon>Solirubrobacter</taxon>
    </lineage>
</organism>
<dbReference type="SUPFAM" id="SSF51126">
    <property type="entry name" value="Pectin lyase-like"/>
    <property type="match status" value="1"/>
</dbReference>